<dbReference type="PANTHER" id="PTHR34352">
    <property type="entry name" value="PROTEIN YHFA"/>
    <property type="match status" value="1"/>
</dbReference>
<dbReference type="Pfam" id="PF02566">
    <property type="entry name" value="OsmC"/>
    <property type="match status" value="1"/>
</dbReference>
<accession>A0A381P362</accession>
<evidence type="ECO:0008006" key="2">
    <source>
        <dbReference type="Google" id="ProtNLM"/>
    </source>
</evidence>
<reference evidence="1" key="1">
    <citation type="submission" date="2018-05" db="EMBL/GenBank/DDBJ databases">
        <authorList>
            <person name="Lanie J.A."/>
            <person name="Ng W.-L."/>
            <person name="Kazmierczak K.M."/>
            <person name="Andrzejewski T.M."/>
            <person name="Davidsen T.M."/>
            <person name="Wayne K.J."/>
            <person name="Tettelin H."/>
            <person name="Glass J.I."/>
            <person name="Rusch D."/>
            <person name="Podicherti R."/>
            <person name="Tsui H.-C.T."/>
            <person name="Winkler M.E."/>
        </authorList>
    </citation>
    <scope>NUCLEOTIDE SEQUENCE</scope>
</reference>
<dbReference type="SUPFAM" id="SSF82784">
    <property type="entry name" value="OsmC-like"/>
    <property type="match status" value="1"/>
</dbReference>
<name>A0A381P362_9ZZZZ</name>
<organism evidence="1">
    <name type="scientific">marine metagenome</name>
    <dbReference type="NCBI Taxonomy" id="408172"/>
    <lineage>
        <taxon>unclassified sequences</taxon>
        <taxon>metagenomes</taxon>
        <taxon>ecological metagenomes</taxon>
    </lineage>
</organism>
<protein>
    <recommendedName>
        <fullName evidence="2">Peroxiredoxin</fullName>
    </recommendedName>
</protein>
<gene>
    <name evidence="1" type="ORF">METZ01_LOCUS13603</name>
</gene>
<dbReference type="InterPro" id="IPR015946">
    <property type="entry name" value="KH_dom-like_a/b"/>
</dbReference>
<dbReference type="InterPro" id="IPR003718">
    <property type="entry name" value="OsmC/Ohr_fam"/>
</dbReference>
<dbReference type="InterPro" id="IPR036102">
    <property type="entry name" value="OsmC/Ohrsf"/>
</dbReference>
<evidence type="ECO:0000313" key="1">
    <source>
        <dbReference type="EMBL" id="SUZ60749.1"/>
    </source>
</evidence>
<dbReference type="Gene3D" id="3.30.300.20">
    <property type="match status" value="1"/>
</dbReference>
<dbReference type="PANTHER" id="PTHR34352:SF1">
    <property type="entry name" value="PROTEIN YHFA"/>
    <property type="match status" value="1"/>
</dbReference>
<dbReference type="AlphaFoldDB" id="A0A381P362"/>
<dbReference type="EMBL" id="UINC01000762">
    <property type="protein sequence ID" value="SUZ60749.1"/>
    <property type="molecule type" value="Genomic_DNA"/>
</dbReference>
<sequence length="114" mass="12642">MDVAPEVGGRNLGLRPMEMVLLGLGGCTAIDVLHMLRKGRQPITDMRVELDAERADDVPKVFTRIHLHFVLTGAGLDPHKIERAINLSASKYCSASMMLNKTAEMTHDFEIVKQ</sequence>
<proteinExistence type="predicted"/>